<gene>
    <name evidence="5" type="ORF">UFOPK1827_00674</name>
</gene>
<dbReference type="Gene3D" id="3.40.50.1820">
    <property type="entry name" value="alpha/beta hydrolase"/>
    <property type="match status" value="1"/>
</dbReference>
<dbReference type="AlphaFoldDB" id="A0A6J6GL03"/>
<dbReference type="InterPro" id="IPR029058">
    <property type="entry name" value="AB_hydrolase_fold"/>
</dbReference>
<keyword evidence="2" id="KW-1133">Transmembrane helix</keyword>
<dbReference type="PANTHER" id="PTHR21666:SF289">
    <property type="entry name" value="L-ALA--D-GLU ENDOPEPTIDASE"/>
    <property type="match status" value="1"/>
</dbReference>
<dbReference type="SUPFAM" id="SSF51261">
    <property type="entry name" value="Duplicated hybrid motif"/>
    <property type="match status" value="1"/>
</dbReference>
<dbReference type="InterPro" id="IPR055803">
    <property type="entry name" value="DUF7379"/>
</dbReference>
<keyword evidence="2" id="KW-0812">Transmembrane</keyword>
<dbReference type="SUPFAM" id="SSF53474">
    <property type="entry name" value="alpha/beta-Hydrolases"/>
    <property type="match status" value="1"/>
</dbReference>
<dbReference type="GO" id="GO:0004222">
    <property type="term" value="F:metalloendopeptidase activity"/>
    <property type="evidence" value="ECO:0007669"/>
    <property type="project" value="TreeGrafter"/>
</dbReference>
<proteinExistence type="predicted"/>
<dbReference type="Pfam" id="PF24096">
    <property type="entry name" value="DUF7379"/>
    <property type="match status" value="1"/>
</dbReference>
<dbReference type="InterPro" id="IPR050570">
    <property type="entry name" value="Cell_wall_metabolism_enzyme"/>
</dbReference>
<sequence>MRSPSSCGHRRLHLRVLCVVVVFAQLSAGLICITPKTAGAASASVEYRPPSDAEIVDHFRPPPKPWMAGNRGIDYGTSPGGQIGAAADGRVIFAGQVGGALHVTIEHADGLRTSYSFLASITVSAGDRVRAGDVVGIAGGPFHFGVRTPDDTYVDPETLLDGSLRPRARLVPGTDQGIERLGAHERRSLLDVFLDTGAAALSATSTWASHTTALVAHYLVELNPTTHAIRAVDAFTKWMHDQATCTPSATQVPVHQSRRIVVLVSGLGTSSDANTAWEIDTKSLGYADADVVRYSYAGGQAPRVDMNEQGTLRSVSSHPFDAIATRPFDSLASQQSVGISADRLSALLQSVAATEPGVPIDVVAHSQGGVVARLAVERSGAEDRLPAEVDTLVTVSSPQQGAPLATAVVALGDSPGGAAALTQIRAAGAADDLDNRLPAISDLAETSPIIDELHQRPMPKGVRFVTIGGSGDLVVPGSVAIDLGADASVILPTDIGKEAHGTLPSSPAATREIGLAVAGMGPSCQGLGAATTAFVTAETIRYGESVAGATAAVAAGVLPIPPD</sequence>
<feature type="transmembrane region" description="Helical" evidence="2">
    <location>
        <begin position="12"/>
        <end position="31"/>
    </location>
</feature>
<protein>
    <submittedName>
        <fullName evidence="5">Unannotated protein</fullName>
    </submittedName>
</protein>
<evidence type="ECO:0000256" key="1">
    <source>
        <dbReference type="ARBA" id="ARBA00022729"/>
    </source>
</evidence>
<dbReference type="EMBL" id="CAEZUO010000022">
    <property type="protein sequence ID" value="CAB4602002.1"/>
    <property type="molecule type" value="Genomic_DNA"/>
</dbReference>
<evidence type="ECO:0000259" key="4">
    <source>
        <dbReference type="Pfam" id="PF24096"/>
    </source>
</evidence>
<dbReference type="Pfam" id="PF01551">
    <property type="entry name" value="Peptidase_M23"/>
    <property type="match status" value="1"/>
</dbReference>
<evidence type="ECO:0000256" key="2">
    <source>
        <dbReference type="SAM" id="Phobius"/>
    </source>
</evidence>
<dbReference type="InterPro" id="IPR011055">
    <property type="entry name" value="Dup_hybrid_motif"/>
</dbReference>
<evidence type="ECO:0000313" key="5">
    <source>
        <dbReference type="EMBL" id="CAB4602002.1"/>
    </source>
</evidence>
<feature type="domain" description="M23ase beta-sheet core" evidence="3">
    <location>
        <begin position="70"/>
        <end position="139"/>
    </location>
</feature>
<dbReference type="InterPro" id="IPR016047">
    <property type="entry name" value="M23ase_b-sheet_dom"/>
</dbReference>
<name>A0A6J6GL03_9ZZZZ</name>
<dbReference type="CDD" id="cd12797">
    <property type="entry name" value="M23_peptidase"/>
    <property type="match status" value="1"/>
</dbReference>
<organism evidence="5">
    <name type="scientific">freshwater metagenome</name>
    <dbReference type="NCBI Taxonomy" id="449393"/>
    <lineage>
        <taxon>unclassified sequences</taxon>
        <taxon>metagenomes</taxon>
        <taxon>ecological metagenomes</taxon>
    </lineage>
</organism>
<dbReference type="PANTHER" id="PTHR21666">
    <property type="entry name" value="PEPTIDASE-RELATED"/>
    <property type="match status" value="1"/>
</dbReference>
<reference evidence="5" key="1">
    <citation type="submission" date="2020-05" db="EMBL/GenBank/DDBJ databases">
        <authorList>
            <person name="Chiriac C."/>
            <person name="Salcher M."/>
            <person name="Ghai R."/>
            <person name="Kavagutti S V."/>
        </authorList>
    </citation>
    <scope>NUCLEOTIDE SEQUENCE</scope>
</reference>
<keyword evidence="1" id="KW-0732">Signal</keyword>
<feature type="domain" description="DUF7379" evidence="4">
    <location>
        <begin position="344"/>
        <end position="406"/>
    </location>
</feature>
<accession>A0A6J6GL03</accession>
<evidence type="ECO:0000259" key="3">
    <source>
        <dbReference type="Pfam" id="PF01551"/>
    </source>
</evidence>
<keyword evidence="2" id="KW-0472">Membrane</keyword>
<dbReference type="Gene3D" id="2.70.70.10">
    <property type="entry name" value="Glucose Permease (Domain IIA)"/>
    <property type="match status" value="1"/>
</dbReference>